<reference evidence="4 5" key="1">
    <citation type="submission" date="2021-11" db="EMBL/GenBank/DDBJ databases">
        <title>Draft genome sequence of Actinomycetospora sp. SF1 isolated from the rhizosphere soil.</title>
        <authorList>
            <person name="Duangmal K."/>
            <person name="Chantavorakit T."/>
        </authorList>
    </citation>
    <scope>NUCLEOTIDE SEQUENCE [LARGE SCALE GENOMIC DNA]</scope>
    <source>
        <strain evidence="4 5">TBRC 5722</strain>
    </source>
</reference>
<dbReference type="PANTHER" id="PTHR48081">
    <property type="entry name" value="AB HYDROLASE SUPERFAMILY PROTEIN C4A8.06C"/>
    <property type="match status" value="1"/>
</dbReference>
<dbReference type="Gene3D" id="3.40.50.1820">
    <property type="entry name" value="alpha/beta hydrolase"/>
    <property type="match status" value="1"/>
</dbReference>
<feature type="transmembrane region" description="Helical" evidence="2">
    <location>
        <begin position="52"/>
        <end position="76"/>
    </location>
</feature>
<evidence type="ECO:0000259" key="3">
    <source>
        <dbReference type="Pfam" id="PF07859"/>
    </source>
</evidence>
<gene>
    <name evidence="4" type="ORF">LQ327_20630</name>
</gene>
<protein>
    <submittedName>
        <fullName evidence="4">Alpha/beta hydrolase</fullName>
    </submittedName>
</protein>
<evidence type="ECO:0000313" key="5">
    <source>
        <dbReference type="Proteomes" id="UP001199469"/>
    </source>
</evidence>
<evidence type="ECO:0000256" key="1">
    <source>
        <dbReference type="ARBA" id="ARBA00022801"/>
    </source>
</evidence>
<keyword evidence="1 4" id="KW-0378">Hydrolase</keyword>
<feature type="transmembrane region" description="Helical" evidence="2">
    <location>
        <begin position="88"/>
        <end position="109"/>
    </location>
</feature>
<comment type="caution">
    <text evidence="4">The sequence shown here is derived from an EMBL/GenBank/DDBJ whole genome shotgun (WGS) entry which is preliminary data.</text>
</comment>
<evidence type="ECO:0000256" key="2">
    <source>
        <dbReference type="SAM" id="Phobius"/>
    </source>
</evidence>
<name>A0ABS8PBZ4_9PSEU</name>
<organism evidence="4 5">
    <name type="scientific">Actinomycetospora endophytica</name>
    <dbReference type="NCBI Taxonomy" id="2291215"/>
    <lineage>
        <taxon>Bacteria</taxon>
        <taxon>Bacillati</taxon>
        <taxon>Actinomycetota</taxon>
        <taxon>Actinomycetes</taxon>
        <taxon>Pseudonocardiales</taxon>
        <taxon>Pseudonocardiaceae</taxon>
        <taxon>Actinomycetospora</taxon>
    </lineage>
</organism>
<keyword evidence="2" id="KW-0812">Transmembrane</keyword>
<dbReference type="GO" id="GO:0016787">
    <property type="term" value="F:hydrolase activity"/>
    <property type="evidence" value="ECO:0007669"/>
    <property type="project" value="UniProtKB-KW"/>
</dbReference>
<keyword evidence="2" id="KW-1133">Transmembrane helix</keyword>
<proteinExistence type="predicted"/>
<keyword evidence="5" id="KW-1185">Reference proteome</keyword>
<sequence>MSARRVRSPGDAVGDGLALVVLTGVAAVVLVVADDVWRPGRTLTGFLAPMPLLVPVYGPVISVVAAVALVLAGCVWFRARRAGPAWSLAAAAVAVLDAAALVAITLPVADVVTTTVRAGGSIDPLSAVALPQRTVRAPDLRTVFTTTAEGTPLHLSVWRPTTGTASPGDPDPAAIADPAAAPVIVWVHGGGWVGGTDLGQAAALTRWADRGWLVVSVEYGLDAPGHPTWDTAGPQVACALGRVASDAAALGGDPGRIVLGGDSAGGQLAVSVAYHAASHTQPSSCGAPVPVPRAVAVEYPAVDLVDGYEHGARSPVPQFDARWLAATYTGGSPAQVPERYRAISGTAALTPQAPPTLVVGAGRDSLVPLPGLQRFVAAARAGGVDATLVTVPFADHAFDVVDGSLGAQAASSVLRAWAAGRVGAP</sequence>
<keyword evidence="2" id="KW-0472">Membrane</keyword>
<dbReference type="InterPro" id="IPR013094">
    <property type="entry name" value="AB_hydrolase_3"/>
</dbReference>
<dbReference type="RefSeq" id="WP_230737213.1">
    <property type="nucleotide sequence ID" value="NZ_JAJNDB010000004.1"/>
</dbReference>
<dbReference type="EMBL" id="JAJNDB010000004">
    <property type="protein sequence ID" value="MCD2195782.1"/>
    <property type="molecule type" value="Genomic_DNA"/>
</dbReference>
<evidence type="ECO:0000313" key="4">
    <source>
        <dbReference type="EMBL" id="MCD2195782.1"/>
    </source>
</evidence>
<feature type="domain" description="Alpha/beta hydrolase fold-3" evidence="3">
    <location>
        <begin position="184"/>
        <end position="398"/>
    </location>
</feature>
<dbReference type="InterPro" id="IPR050300">
    <property type="entry name" value="GDXG_lipolytic_enzyme"/>
</dbReference>
<feature type="transmembrane region" description="Helical" evidence="2">
    <location>
        <begin position="12"/>
        <end position="32"/>
    </location>
</feature>
<accession>A0ABS8PBZ4</accession>
<dbReference type="Proteomes" id="UP001199469">
    <property type="component" value="Unassembled WGS sequence"/>
</dbReference>
<dbReference type="SUPFAM" id="SSF53474">
    <property type="entry name" value="alpha/beta-Hydrolases"/>
    <property type="match status" value="1"/>
</dbReference>
<dbReference type="InterPro" id="IPR029058">
    <property type="entry name" value="AB_hydrolase_fold"/>
</dbReference>
<dbReference type="Pfam" id="PF07859">
    <property type="entry name" value="Abhydrolase_3"/>
    <property type="match status" value="1"/>
</dbReference>